<sequence>MASKRPRRERPPSPTSEDEALPPKNWINKCPIFIGKYVDLASFTFNAPSFHIEDYFISMGWVSILTLDEKAYPNIMNEFYRDMIYSSGSGITCMVRNKRLKITRDLIRSILELDD</sequence>
<evidence type="ECO:0000256" key="1">
    <source>
        <dbReference type="SAM" id="MobiDB-lite"/>
    </source>
</evidence>
<dbReference type="Proteomes" id="UP001604336">
    <property type="component" value="Unassembled WGS sequence"/>
</dbReference>
<accession>A0ABD1QZ79</accession>
<evidence type="ECO:0000313" key="3">
    <source>
        <dbReference type="Proteomes" id="UP001604336"/>
    </source>
</evidence>
<organism evidence="2 3">
    <name type="scientific">Abeliophyllum distichum</name>
    <dbReference type="NCBI Taxonomy" id="126358"/>
    <lineage>
        <taxon>Eukaryota</taxon>
        <taxon>Viridiplantae</taxon>
        <taxon>Streptophyta</taxon>
        <taxon>Embryophyta</taxon>
        <taxon>Tracheophyta</taxon>
        <taxon>Spermatophyta</taxon>
        <taxon>Magnoliopsida</taxon>
        <taxon>eudicotyledons</taxon>
        <taxon>Gunneridae</taxon>
        <taxon>Pentapetalae</taxon>
        <taxon>asterids</taxon>
        <taxon>lamiids</taxon>
        <taxon>Lamiales</taxon>
        <taxon>Oleaceae</taxon>
        <taxon>Forsythieae</taxon>
        <taxon>Abeliophyllum</taxon>
    </lineage>
</organism>
<comment type="caution">
    <text evidence="2">The sequence shown here is derived from an EMBL/GenBank/DDBJ whole genome shotgun (WGS) entry which is preliminary data.</text>
</comment>
<dbReference type="EMBL" id="JBFOLK010000010">
    <property type="protein sequence ID" value="KAL2480249.1"/>
    <property type="molecule type" value="Genomic_DNA"/>
</dbReference>
<protein>
    <submittedName>
        <fullName evidence="2">Uncharacterized protein</fullName>
    </submittedName>
</protein>
<proteinExistence type="predicted"/>
<dbReference type="AlphaFoldDB" id="A0ABD1QZ79"/>
<gene>
    <name evidence="2" type="ORF">Adt_33215</name>
</gene>
<keyword evidence="3" id="KW-1185">Reference proteome</keyword>
<evidence type="ECO:0000313" key="2">
    <source>
        <dbReference type="EMBL" id="KAL2480249.1"/>
    </source>
</evidence>
<reference evidence="3" key="1">
    <citation type="submission" date="2024-07" db="EMBL/GenBank/DDBJ databases">
        <title>Two chromosome-level genome assemblies of Korean endemic species Abeliophyllum distichum and Forsythia ovata (Oleaceae).</title>
        <authorList>
            <person name="Jang H."/>
        </authorList>
    </citation>
    <scope>NUCLEOTIDE SEQUENCE [LARGE SCALE GENOMIC DNA]</scope>
</reference>
<name>A0ABD1QZ79_9LAMI</name>
<feature type="region of interest" description="Disordered" evidence="1">
    <location>
        <begin position="1"/>
        <end position="23"/>
    </location>
</feature>